<name>A0A7K6B6W8_UPUEP</name>
<dbReference type="Pfam" id="PF00622">
    <property type="entry name" value="SPRY"/>
    <property type="match status" value="1"/>
</dbReference>
<reference evidence="2 3" key="1">
    <citation type="submission" date="2019-09" db="EMBL/GenBank/DDBJ databases">
        <title>Bird 10,000 Genomes (B10K) Project - Family phase.</title>
        <authorList>
            <person name="Zhang G."/>
        </authorList>
    </citation>
    <scope>NUCLEOTIDE SEQUENCE [LARGE SCALE GENOMIC DNA]</scope>
    <source>
        <strain evidence="2">B10K-DU-012-37</strain>
    </source>
</reference>
<feature type="non-terminal residue" evidence="2">
    <location>
        <position position="79"/>
    </location>
</feature>
<comment type="caution">
    <text evidence="2">The sequence shown here is derived from an EMBL/GenBank/DDBJ whole genome shotgun (WGS) entry which is preliminary data.</text>
</comment>
<dbReference type="InterPro" id="IPR003877">
    <property type="entry name" value="SPRY_dom"/>
</dbReference>
<protein>
    <submittedName>
        <fullName evidence="2">BT1A1 protein</fullName>
    </submittedName>
</protein>
<evidence type="ECO:0000313" key="2">
    <source>
        <dbReference type="EMBL" id="NWU98023.1"/>
    </source>
</evidence>
<dbReference type="InterPro" id="IPR001870">
    <property type="entry name" value="B30.2/SPRY"/>
</dbReference>
<feature type="domain" description="B30.2/SPRY" evidence="1">
    <location>
        <begin position="1"/>
        <end position="79"/>
    </location>
</feature>
<evidence type="ECO:0000313" key="3">
    <source>
        <dbReference type="Proteomes" id="UP000544127"/>
    </source>
</evidence>
<feature type="non-terminal residue" evidence="2">
    <location>
        <position position="1"/>
    </location>
</feature>
<dbReference type="SUPFAM" id="SSF49899">
    <property type="entry name" value="Concanavalin A-like lectins/glucanases"/>
    <property type="match status" value="1"/>
</dbReference>
<dbReference type="InterPro" id="IPR043136">
    <property type="entry name" value="B30.2/SPRY_sf"/>
</dbReference>
<dbReference type="PROSITE" id="PS50188">
    <property type="entry name" value="B302_SPRY"/>
    <property type="match status" value="1"/>
</dbReference>
<dbReference type="Gene3D" id="2.60.120.920">
    <property type="match status" value="1"/>
</dbReference>
<sequence>GSCWAIGVAKETLRKKGYVYMSPENGVWALCHSNGQLLAMTYSRTSMDLGSVPSSIWVGLDCSQGLVTFIDGDNGEEIF</sequence>
<dbReference type="Proteomes" id="UP000544127">
    <property type="component" value="Unassembled WGS sequence"/>
</dbReference>
<organism evidence="2 3">
    <name type="scientific">Upupa epops</name>
    <name type="common">Eurasian hoopoe</name>
    <dbReference type="NCBI Taxonomy" id="57439"/>
    <lineage>
        <taxon>Eukaryota</taxon>
        <taxon>Metazoa</taxon>
        <taxon>Chordata</taxon>
        <taxon>Craniata</taxon>
        <taxon>Vertebrata</taxon>
        <taxon>Euteleostomi</taxon>
        <taxon>Archelosauria</taxon>
        <taxon>Archosauria</taxon>
        <taxon>Dinosauria</taxon>
        <taxon>Saurischia</taxon>
        <taxon>Theropoda</taxon>
        <taxon>Coelurosauria</taxon>
        <taxon>Aves</taxon>
        <taxon>Neognathae</taxon>
        <taxon>Neoaves</taxon>
        <taxon>Telluraves</taxon>
        <taxon>Coraciimorphae</taxon>
        <taxon>Bucerotiformes</taxon>
        <taxon>Upupidae</taxon>
        <taxon>Upupa</taxon>
    </lineage>
</organism>
<dbReference type="OrthoDB" id="9049620at2759"/>
<gene>
    <name evidence="2" type="primary">Btn1a1_0</name>
    <name evidence="2" type="ORF">UPUEPO_R14760</name>
</gene>
<dbReference type="AlphaFoldDB" id="A0A7K6B6W8"/>
<dbReference type="InterPro" id="IPR013320">
    <property type="entry name" value="ConA-like_dom_sf"/>
</dbReference>
<proteinExistence type="predicted"/>
<dbReference type="EMBL" id="VZRI01010093">
    <property type="protein sequence ID" value="NWU98023.1"/>
    <property type="molecule type" value="Genomic_DNA"/>
</dbReference>
<accession>A0A7K6B6W8</accession>
<keyword evidence="3" id="KW-1185">Reference proteome</keyword>
<evidence type="ECO:0000259" key="1">
    <source>
        <dbReference type="PROSITE" id="PS50188"/>
    </source>
</evidence>